<dbReference type="Proteomes" id="UP000324800">
    <property type="component" value="Unassembled WGS sequence"/>
</dbReference>
<accession>A0A5J4U524</accession>
<dbReference type="EMBL" id="SNRW01021246">
    <property type="protein sequence ID" value="KAA6364765.1"/>
    <property type="molecule type" value="Genomic_DNA"/>
</dbReference>
<evidence type="ECO:0000313" key="2">
    <source>
        <dbReference type="Proteomes" id="UP000324800"/>
    </source>
</evidence>
<sequence length="87" mass="10134">MKNELEKEERGTFQLKEQIRKMKIEICQNIIAYLFGKEDDENRKIAIEAGIIDALLHIFSTQPLESITPSHVWAFFVFTHPASDEIK</sequence>
<dbReference type="AlphaFoldDB" id="A0A5J4U524"/>
<proteinExistence type="predicted"/>
<reference evidence="1 2" key="1">
    <citation type="submission" date="2019-03" db="EMBL/GenBank/DDBJ databases">
        <title>Single cell metagenomics reveals metabolic interactions within the superorganism composed of flagellate Streblomastix strix and complex community of Bacteroidetes bacteria on its surface.</title>
        <authorList>
            <person name="Treitli S.C."/>
            <person name="Kolisko M."/>
            <person name="Husnik F."/>
            <person name="Keeling P."/>
            <person name="Hampl V."/>
        </authorList>
    </citation>
    <scope>NUCLEOTIDE SEQUENCE [LARGE SCALE GENOMIC DNA]</scope>
    <source>
        <strain evidence="1">ST1C</strain>
    </source>
</reference>
<gene>
    <name evidence="1" type="ORF">EZS28_039709</name>
</gene>
<evidence type="ECO:0000313" key="1">
    <source>
        <dbReference type="EMBL" id="KAA6364765.1"/>
    </source>
</evidence>
<name>A0A5J4U524_9EUKA</name>
<comment type="caution">
    <text evidence="1">The sequence shown here is derived from an EMBL/GenBank/DDBJ whole genome shotgun (WGS) entry which is preliminary data.</text>
</comment>
<protein>
    <submittedName>
        <fullName evidence="1">Uncharacterized protein</fullName>
    </submittedName>
</protein>
<organism evidence="1 2">
    <name type="scientific">Streblomastix strix</name>
    <dbReference type="NCBI Taxonomy" id="222440"/>
    <lineage>
        <taxon>Eukaryota</taxon>
        <taxon>Metamonada</taxon>
        <taxon>Preaxostyla</taxon>
        <taxon>Oxymonadida</taxon>
        <taxon>Streblomastigidae</taxon>
        <taxon>Streblomastix</taxon>
    </lineage>
</organism>